<gene>
    <name evidence="2" type="ORF">EXN66_Car000955</name>
</gene>
<organism evidence="2 3">
    <name type="scientific">Channa argus</name>
    <name type="common">Northern snakehead</name>
    <name type="synonym">Ophicephalus argus</name>
    <dbReference type="NCBI Taxonomy" id="215402"/>
    <lineage>
        <taxon>Eukaryota</taxon>
        <taxon>Metazoa</taxon>
        <taxon>Chordata</taxon>
        <taxon>Craniata</taxon>
        <taxon>Vertebrata</taxon>
        <taxon>Euteleostomi</taxon>
        <taxon>Actinopterygii</taxon>
        <taxon>Neopterygii</taxon>
        <taxon>Teleostei</taxon>
        <taxon>Neoteleostei</taxon>
        <taxon>Acanthomorphata</taxon>
        <taxon>Anabantaria</taxon>
        <taxon>Anabantiformes</taxon>
        <taxon>Channoidei</taxon>
        <taxon>Channidae</taxon>
        <taxon>Channa</taxon>
    </lineage>
</organism>
<evidence type="ECO:0000313" key="2">
    <source>
        <dbReference type="EMBL" id="KAF3707782.1"/>
    </source>
</evidence>
<dbReference type="EMBL" id="CM015712">
    <property type="protein sequence ID" value="KAF3707782.1"/>
    <property type="molecule type" value="Genomic_DNA"/>
</dbReference>
<protein>
    <submittedName>
        <fullName evidence="2">Uncharacterized protein</fullName>
    </submittedName>
</protein>
<sequence length="55" mass="6176">MVSVWTLFICTSIALYYLLVLKALYTASHSPIRTHTHTDGKAAMQLANTHQEQLS</sequence>
<keyword evidence="3" id="KW-1185">Reference proteome</keyword>
<keyword evidence="1" id="KW-0472">Membrane</keyword>
<dbReference type="Proteomes" id="UP000503349">
    <property type="component" value="Chromosome 1"/>
</dbReference>
<proteinExistence type="predicted"/>
<accession>A0A6G1QYR7</accession>
<evidence type="ECO:0000313" key="3">
    <source>
        <dbReference type="Proteomes" id="UP000503349"/>
    </source>
</evidence>
<keyword evidence="1" id="KW-1133">Transmembrane helix</keyword>
<feature type="transmembrane region" description="Helical" evidence="1">
    <location>
        <begin position="6"/>
        <end position="25"/>
    </location>
</feature>
<name>A0A6G1QYR7_CHAAH</name>
<keyword evidence="1" id="KW-0812">Transmembrane</keyword>
<reference evidence="3" key="2">
    <citation type="submission" date="2019-02" db="EMBL/GenBank/DDBJ databases">
        <title>Opniocepnalus argus Var Kimnra genome.</title>
        <authorList>
            <person name="Zhou C."/>
            <person name="Xiao S."/>
        </authorList>
    </citation>
    <scope>NUCLEOTIDE SEQUENCE [LARGE SCALE GENOMIC DNA]</scope>
</reference>
<reference evidence="2 3" key="1">
    <citation type="submission" date="2019-02" db="EMBL/GenBank/DDBJ databases">
        <title>Opniocepnalus argus genome.</title>
        <authorList>
            <person name="Zhou C."/>
            <person name="Xiao S."/>
        </authorList>
    </citation>
    <scope>NUCLEOTIDE SEQUENCE [LARGE SCALE GENOMIC DNA]</scope>
    <source>
        <strain evidence="2">OARG1902GOOAL</strain>
        <tissue evidence="2">Muscle</tissue>
    </source>
</reference>
<dbReference type="AlphaFoldDB" id="A0A6G1QYR7"/>
<evidence type="ECO:0000256" key="1">
    <source>
        <dbReference type="SAM" id="Phobius"/>
    </source>
</evidence>